<keyword evidence="7 9" id="KW-0234">DNA repair</keyword>
<evidence type="ECO:0000256" key="4">
    <source>
        <dbReference type="ARBA" id="ARBA00022741"/>
    </source>
</evidence>
<accession>A0ABT8R8L6</accession>
<feature type="coiled-coil region" evidence="10">
    <location>
        <begin position="328"/>
        <end position="355"/>
    </location>
</feature>
<keyword evidence="10" id="KW-0175">Coiled coil</keyword>
<evidence type="ECO:0000256" key="7">
    <source>
        <dbReference type="ARBA" id="ARBA00023204"/>
    </source>
</evidence>
<evidence type="ECO:0000313" key="12">
    <source>
        <dbReference type="EMBL" id="MDO1448309.1"/>
    </source>
</evidence>
<keyword evidence="13" id="KW-1185">Reference proteome</keyword>
<evidence type="ECO:0000256" key="6">
    <source>
        <dbReference type="ARBA" id="ARBA00022840"/>
    </source>
</evidence>
<dbReference type="Pfam" id="PF02463">
    <property type="entry name" value="SMC_N"/>
    <property type="match status" value="1"/>
</dbReference>
<evidence type="ECO:0000256" key="2">
    <source>
        <dbReference type="ARBA" id="ARBA00009441"/>
    </source>
</evidence>
<sequence>MLTHLLIKNYALIEHLELKPDKELNIITGETGAGKSIMLGAIGLMLGNRADNKALFDTDEKCVIEGNFDVSVYKLKSFFEEEELDYDDTCIIRREISPSGKSRAFINDTPVNLETLKKIGSQLMDIHSQHDTLLLGSNIFQLSIVDNFAGNQKLIQQYKNLYKQFRKKEDIYRNLRDNASSAKKELDYHSFLLTELSEAKLERDEQERVEEELNLLENAEEVKIKLNAALEYLSNAEFSAIEGLRSAMSNLGQISNLSKPYEILRERTESCLIELKDIVSEIEREEMNVEVDPAKVDQLQDRLSTIYSLQQKHQVKTVEELLSIQAELAAKVSKVLNLDEEIEQARIEAEKSYQEMLQTAQKLSRLRQEAIPGIEQDLKQLLAELGMPNASVKITHQEIKPGADGIDEIHFLFTANKGVKPQELKNVASGGEFSRLMLCVKYILASKTSLPTIIFDEIDTGVSGEIAIKMGKMLKDMAHNHQVIVITHLHQIASRGEAHYFVYKDTSTDRTITRIKRLTQQGRINEIARIIGGEPPSASAIRNAKEFLEY</sequence>
<dbReference type="PANTHER" id="PTHR11059:SF0">
    <property type="entry name" value="DNA REPAIR PROTEIN RECN"/>
    <property type="match status" value="1"/>
</dbReference>
<dbReference type="PANTHER" id="PTHR11059">
    <property type="entry name" value="DNA REPAIR PROTEIN RECN"/>
    <property type="match status" value="1"/>
</dbReference>
<evidence type="ECO:0000256" key="1">
    <source>
        <dbReference type="ARBA" id="ARBA00003618"/>
    </source>
</evidence>
<comment type="caution">
    <text evidence="12">The sequence shown here is derived from an EMBL/GenBank/DDBJ whole genome shotgun (WGS) entry which is preliminary data.</text>
</comment>
<keyword evidence="5 9" id="KW-0227">DNA damage</keyword>
<evidence type="ECO:0000313" key="13">
    <source>
        <dbReference type="Proteomes" id="UP001168528"/>
    </source>
</evidence>
<comment type="similarity">
    <text evidence="2 9">Belongs to the RecN family.</text>
</comment>
<evidence type="ECO:0000256" key="9">
    <source>
        <dbReference type="PIRNR" id="PIRNR003128"/>
    </source>
</evidence>
<evidence type="ECO:0000256" key="8">
    <source>
        <dbReference type="ARBA" id="ARBA00033408"/>
    </source>
</evidence>
<dbReference type="InterPro" id="IPR004604">
    <property type="entry name" value="DNA_recomb/repair_RecN"/>
</dbReference>
<protein>
    <recommendedName>
        <fullName evidence="3 9">DNA repair protein RecN</fullName>
    </recommendedName>
    <alternativeName>
        <fullName evidence="8 9">Recombination protein N</fullName>
    </alternativeName>
</protein>
<dbReference type="PIRSF" id="PIRSF003128">
    <property type="entry name" value="RecN"/>
    <property type="match status" value="1"/>
</dbReference>
<keyword evidence="4" id="KW-0547">Nucleotide-binding</keyword>
<feature type="domain" description="RecF/RecN/SMC N-terminal" evidence="11">
    <location>
        <begin position="2"/>
        <end position="505"/>
    </location>
</feature>
<feature type="coiled-coil region" evidence="10">
    <location>
        <begin position="158"/>
        <end position="236"/>
    </location>
</feature>
<dbReference type="CDD" id="cd03241">
    <property type="entry name" value="ABC_RecN"/>
    <property type="match status" value="2"/>
</dbReference>
<evidence type="ECO:0000256" key="3">
    <source>
        <dbReference type="ARBA" id="ARBA00021315"/>
    </source>
</evidence>
<dbReference type="RefSeq" id="WP_302039112.1">
    <property type="nucleotide sequence ID" value="NZ_JAUKPO010000011.1"/>
</dbReference>
<dbReference type="InterPro" id="IPR027417">
    <property type="entry name" value="P-loop_NTPase"/>
</dbReference>
<dbReference type="NCBIfam" id="TIGR00634">
    <property type="entry name" value="recN"/>
    <property type="match status" value="1"/>
</dbReference>
<gene>
    <name evidence="12" type="primary">recN</name>
    <name evidence="12" type="ORF">Q0590_18685</name>
</gene>
<evidence type="ECO:0000259" key="11">
    <source>
        <dbReference type="Pfam" id="PF02463"/>
    </source>
</evidence>
<organism evidence="12 13">
    <name type="scientific">Rhodocytophaga aerolata</name>
    <dbReference type="NCBI Taxonomy" id="455078"/>
    <lineage>
        <taxon>Bacteria</taxon>
        <taxon>Pseudomonadati</taxon>
        <taxon>Bacteroidota</taxon>
        <taxon>Cytophagia</taxon>
        <taxon>Cytophagales</taxon>
        <taxon>Rhodocytophagaceae</taxon>
        <taxon>Rhodocytophaga</taxon>
    </lineage>
</organism>
<evidence type="ECO:0000256" key="10">
    <source>
        <dbReference type="SAM" id="Coils"/>
    </source>
</evidence>
<keyword evidence="6" id="KW-0067">ATP-binding</keyword>
<dbReference type="Gene3D" id="3.40.50.300">
    <property type="entry name" value="P-loop containing nucleotide triphosphate hydrolases"/>
    <property type="match status" value="2"/>
</dbReference>
<proteinExistence type="inferred from homology"/>
<comment type="function">
    <text evidence="1 9">May be involved in recombinational repair of damaged DNA.</text>
</comment>
<evidence type="ECO:0000256" key="5">
    <source>
        <dbReference type="ARBA" id="ARBA00022763"/>
    </source>
</evidence>
<dbReference type="SUPFAM" id="SSF52540">
    <property type="entry name" value="P-loop containing nucleoside triphosphate hydrolases"/>
    <property type="match status" value="1"/>
</dbReference>
<dbReference type="InterPro" id="IPR003395">
    <property type="entry name" value="RecF/RecN/SMC_N"/>
</dbReference>
<dbReference type="EMBL" id="JAUKPO010000011">
    <property type="protein sequence ID" value="MDO1448309.1"/>
    <property type="molecule type" value="Genomic_DNA"/>
</dbReference>
<dbReference type="Proteomes" id="UP001168528">
    <property type="component" value="Unassembled WGS sequence"/>
</dbReference>
<name>A0ABT8R8L6_9BACT</name>
<reference evidence="12" key="1">
    <citation type="submission" date="2023-07" db="EMBL/GenBank/DDBJ databases">
        <title>The genome sequence of Rhodocytophaga aerolata KACC 12507.</title>
        <authorList>
            <person name="Zhang X."/>
        </authorList>
    </citation>
    <scope>NUCLEOTIDE SEQUENCE</scope>
    <source>
        <strain evidence="12">KACC 12507</strain>
    </source>
</reference>